<name>D9Q2R0_ACIS3</name>
<evidence type="ECO:0000313" key="12">
    <source>
        <dbReference type="Proteomes" id="UP000000346"/>
    </source>
</evidence>
<evidence type="ECO:0000256" key="6">
    <source>
        <dbReference type="ARBA" id="ARBA00022723"/>
    </source>
</evidence>
<dbReference type="PIRSF" id="PIRSF004967">
    <property type="entry name" value="DPH1"/>
    <property type="match status" value="1"/>
</dbReference>
<comment type="cofactor">
    <cofactor evidence="1 10">
        <name>[4Fe-4S] cluster</name>
        <dbReference type="ChEBI" id="CHEBI:49883"/>
    </cofactor>
</comment>
<dbReference type="SFLD" id="SFLDS00032">
    <property type="entry name" value="Radical_SAM_3-amino-3-carboxyp"/>
    <property type="match status" value="1"/>
</dbReference>
<dbReference type="Pfam" id="PF01866">
    <property type="entry name" value="Diphthamide_syn"/>
    <property type="match status" value="1"/>
</dbReference>
<dbReference type="AlphaFoldDB" id="D9Q2R0"/>
<dbReference type="InterPro" id="IPR035435">
    <property type="entry name" value="DPH1/DPH2_euk_archaea"/>
</dbReference>
<dbReference type="HOGENOM" id="CLU_037146_0_0_2"/>
<keyword evidence="6 10" id="KW-0479">Metal-binding</keyword>
<dbReference type="Gene3D" id="3.40.50.11860">
    <property type="entry name" value="Diphthamide synthesis DPH1/DPH2 domain 3"/>
    <property type="match status" value="1"/>
</dbReference>
<comment type="function">
    <text evidence="10">Catalyzes the first step of diphthamide biosynthesis, i.e. the transfer of the 3-amino-3-carboxypropyl group from S-adenosyl-L-methionine (SAM) to the C2 position of the imidazole ring of the target histidine residue in translation elongation factor 2 (EF-2).</text>
</comment>
<dbReference type="OrthoDB" id="314at2157"/>
<dbReference type="RefSeq" id="WP_013267110.1">
    <property type="nucleotide sequence ID" value="NC_014374.1"/>
</dbReference>
<keyword evidence="10" id="KW-0004">4Fe-4S</keyword>
<reference evidence="11 12" key="1">
    <citation type="journal article" date="2010" name="Appl. Environ. Microbiol.">
        <title>The genome sequence of the crenarchaeon Acidilobus saccharovorans supports a new order, Acidilobales, and suggests an important ecological role in terrestrial acidic hot springs.</title>
        <authorList>
            <person name="Mardanov A.V."/>
            <person name="Svetlitchnyi V.A."/>
            <person name="Beletsky A.V."/>
            <person name="Prokofeva M.I."/>
            <person name="Bonch-Osmolovskaya E.A."/>
            <person name="Ravin N.V."/>
            <person name="Skryabin K.G."/>
        </authorList>
    </citation>
    <scope>NUCLEOTIDE SEQUENCE [LARGE SCALE GENOMIC DNA]</scope>
    <source>
        <strain evidence="12">DSM 16705 / JCM 18335 / VKM B-2471 / 345-15</strain>
    </source>
</reference>
<keyword evidence="4 10" id="KW-0808">Transferase</keyword>
<dbReference type="InParanoid" id="D9Q2R0"/>
<dbReference type="GO" id="GO:0017183">
    <property type="term" value="P:protein histidyl modification to diphthamide"/>
    <property type="evidence" value="ECO:0007669"/>
    <property type="project" value="UniProtKB-UniRule"/>
</dbReference>
<proteinExistence type="inferred from homology"/>
<keyword evidence="5 10" id="KW-0949">S-adenosyl-L-methionine</keyword>
<comment type="catalytic activity">
    <reaction evidence="9 10">
        <text>L-histidyl-[translation elongation factor 2] + S-adenosyl-L-methionine = 2-[(3S)-amino-3-carboxypropyl]-L-histidyl-[translation elongation factor 2] + S-methyl-5'-thioadenosine + H(+)</text>
        <dbReference type="Rhea" id="RHEA:36783"/>
        <dbReference type="Rhea" id="RHEA-COMP:9748"/>
        <dbReference type="Rhea" id="RHEA-COMP:9749"/>
        <dbReference type="ChEBI" id="CHEBI:15378"/>
        <dbReference type="ChEBI" id="CHEBI:17509"/>
        <dbReference type="ChEBI" id="CHEBI:29979"/>
        <dbReference type="ChEBI" id="CHEBI:59789"/>
        <dbReference type="ChEBI" id="CHEBI:73995"/>
        <dbReference type="EC" id="2.5.1.108"/>
    </reaction>
</comment>
<dbReference type="Proteomes" id="UP000000346">
    <property type="component" value="Chromosome"/>
</dbReference>
<keyword evidence="12" id="KW-1185">Reference proteome</keyword>
<dbReference type="GO" id="GO:0051539">
    <property type="term" value="F:4 iron, 4 sulfur cluster binding"/>
    <property type="evidence" value="ECO:0007669"/>
    <property type="project" value="UniProtKB-UniRule"/>
</dbReference>
<evidence type="ECO:0000256" key="4">
    <source>
        <dbReference type="ARBA" id="ARBA00022679"/>
    </source>
</evidence>
<protein>
    <recommendedName>
        <fullName evidence="3 10">2-(3-amino-3-carboxypropyl)histidine synthase</fullName>
        <ecNumber evidence="3 10">2.5.1.108</ecNumber>
    </recommendedName>
</protein>
<evidence type="ECO:0000256" key="10">
    <source>
        <dbReference type="PIRNR" id="PIRNR004967"/>
    </source>
</evidence>
<dbReference type="InterPro" id="IPR042264">
    <property type="entry name" value="DPH1/DPH2_2"/>
</dbReference>
<dbReference type="InterPro" id="IPR042265">
    <property type="entry name" value="DPH1/DPH2_3"/>
</dbReference>
<comment type="pathway">
    <text evidence="2 10">Protein modification; peptidyl-diphthamide biosynthesis.</text>
</comment>
<dbReference type="NCBIfam" id="TIGR03682">
    <property type="entry name" value="arCOG04112"/>
    <property type="match status" value="1"/>
</dbReference>
<dbReference type="PANTHER" id="PTHR10762:SF1">
    <property type="entry name" value="2-(3-AMINO-3-CARBOXYPROPYL)HISTIDINE SYNTHASE SUBUNIT 1"/>
    <property type="match status" value="1"/>
</dbReference>
<dbReference type="KEGG" id="asc:ASAC_1193"/>
<dbReference type="eggNOG" id="arCOG04112">
    <property type="taxonomic scope" value="Archaea"/>
</dbReference>
<dbReference type="GO" id="GO:0090560">
    <property type="term" value="F:2-(3-amino-3-carboxypropyl)histidine synthase activity"/>
    <property type="evidence" value="ECO:0007669"/>
    <property type="project" value="UniProtKB-UniRule"/>
</dbReference>
<evidence type="ECO:0000256" key="9">
    <source>
        <dbReference type="ARBA" id="ARBA00048403"/>
    </source>
</evidence>
<organism evidence="11 12">
    <name type="scientific">Acidilobus saccharovorans (strain DSM 16705 / JCM 18335 / VKM B-2471 / 345-15)</name>
    <dbReference type="NCBI Taxonomy" id="666510"/>
    <lineage>
        <taxon>Archaea</taxon>
        <taxon>Thermoproteota</taxon>
        <taxon>Thermoprotei</taxon>
        <taxon>Acidilobales</taxon>
        <taxon>Acidilobaceae</taxon>
        <taxon>Acidilobus</taxon>
    </lineage>
</organism>
<dbReference type="EC" id="2.5.1.108" evidence="3 10"/>
<dbReference type="FunCoup" id="D9Q2R0">
    <property type="interactions" value="114"/>
</dbReference>
<dbReference type="EMBL" id="CP001742">
    <property type="protein sequence ID" value="ADL19598.1"/>
    <property type="molecule type" value="Genomic_DNA"/>
</dbReference>
<evidence type="ECO:0000256" key="1">
    <source>
        <dbReference type="ARBA" id="ARBA00001966"/>
    </source>
</evidence>
<dbReference type="InterPro" id="IPR022428">
    <property type="entry name" value="Dph2_arc"/>
</dbReference>
<dbReference type="NCBIfam" id="TIGR00322">
    <property type="entry name" value="diphth2_R"/>
    <property type="match status" value="1"/>
</dbReference>
<dbReference type="Gene3D" id="3.40.50.11840">
    <property type="entry name" value="Diphthamide synthesis DPH1/DPH2 domain 1"/>
    <property type="match status" value="1"/>
</dbReference>
<dbReference type="STRING" id="666510.ASAC_1193"/>
<gene>
    <name evidence="11" type="ordered locus">ASAC_1193</name>
</gene>
<dbReference type="GeneID" id="9499447"/>
<evidence type="ECO:0000256" key="8">
    <source>
        <dbReference type="ARBA" id="ARBA00023014"/>
    </source>
</evidence>
<accession>D9Q2R0</accession>
<evidence type="ECO:0000256" key="2">
    <source>
        <dbReference type="ARBA" id="ARBA00005156"/>
    </source>
</evidence>
<evidence type="ECO:0000256" key="7">
    <source>
        <dbReference type="ARBA" id="ARBA00023004"/>
    </source>
</evidence>
<keyword evidence="8 10" id="KW-0411">Iron-sulfur</keyword>
<evidence type="ECO:0000313" key="11">
    <source>
        <dbReference type="EMBL" id="ADL19598.1"/>
    </source>
</evidence>
<dbReference type="Gene3D" id="3.40.50.11850">
    <property type="entry name" value="Diphthamide synthesis DPH1/DPH2 domain 2"/>
    <property type="match status" value="1"/>
</dbReference>
<keyword evidence="7 10" id="KW-0408">Iron</keyword>
<dbReference type="InterPro" id="IPR016435">
    <property type="entry name" value="DPH1/DPH2"/>
</dbReference>
<dbReference type="InterPro" id="IPR042263">
    <property type="entry name" value="DPH1/DPH2_1"/>
</dbReference>
<evidence type="ECO:0000256" key="5">
    <source>
        <dbReference type="ARBA" id="ARBA00022691"/>
    </source>
</evidence>
<dbReference type="PANTHER" id="PTHR10762">
    <property type="entry name" value="DIPHTHAMIDE BIOSYNTHESIS PROTEIN"/>
    <property type="match status" value="1"/>
</dbReference>
<dbReference type="GO" id="GO:0046872">
    <property type="term" value="F:metal ion binding"/>
    <property type="evidence" value="ECO:0007669"/>
    <property type="project" value="UniProtKB-KW"/>
</dbReference>
<dbReference type="UniPathway" id="UPA00559"/>
<comment type="similarity">
    <text evidence="10">Belongs to the DPH1/DPH2 family.</text>
</comment>
<evidence type="ECO:0000256" key="3">
    <source>
        <dbReference type="ARBA" id="ARBA00012221"/>
    </source>
</evidence>
<sequence>MKLKCREIPYVLELPDDLDKGLAGATAMLQLPDGLKQYSREIADCLSDAIKARILIQGDSVFGACDLHYGEVSSLGYVDAILHVGHTPYPDYLGDRVNVNPKGRVRVFFIAARYVGLPSEQAMESLLSLLRARSLRRIAVATTTQYLYAYKFAVNYLRERGLEVVTFRGPASYYEEGQVIGCDYSFVPRGVEGYVIISGGEFHALGLYLATFRPVMQLDVYKDKAYDMTGAGEKLYASRLFKVSMAMNSSRWGIIVGTKTGQHRPWVVSALEAMLSRRGLHYKELYVGMLTPQILANFDSDWYQAFVITSCPRLPIDDFNEYPKPVLTPGEAFMAIEGKLSPYRFPW</sequence>